<protein>
    <recommendedName>
        <fullName evidence="4">Amidase domain-containing protein</fullName>
    </recommendedName>
</protein>
<dbReference type="SUPFAM" id="SSF75304">
    <property type="entry name" value="Amidase signature (AS) enzymes"/>
    <property type="match status" value="1"/>
</dbReference>
<dbReference type="PANTHER" id="PTHR45847:SF10">
    <property type="entry name" value="FATTY ACID AMIDE HYDROLASE 1"/>
    <property type="match status" value="1"/>
</dbReference>
<feature type="active site" description="Acyl-ester intermediate" evidence="3">
    <location>
        <position position="272"/>
    </location>
</feature>
<dbReference type="PIRSF" id="PIRSF001221">
    <property type="entry name" value="Amidase_fungi"/>
    <property type="match status" value="1"/>
</dbReference>
<dbReference type="InterPro" id="IPR036928">
    <property type="entry name" value="AS_sf"/>
</dbReference>
<name>A0AAV5TCJ9_9BILA</name>
<evidence type="ECO:0000256" key="3">
    <source>
        <dbReference type="PIRSR" id="PIRSR001221-1"/>
    </source>
</evidence>
<evidence type="ECO:0000313" key="5">
    <source>
        <dbReference type="EMBL" id="GMS92617.1"/>
    </source>
</evidence>
<dbReference type="InterPro" id="IPR023631">
    <property type="entry name" value="Amidase_dom"/>
</dbReference>
<dbReference type="InterPro" id="IPR052096">
    <property type="entry name" value="Endocannabinoid_amidase"/>
</dbReference>
<evidence type="ECO:0000313" key="6">
    <source>
        <dbReference type="Proteomes" id="UP001432027"/>
    </source>
</evidence>
<dbReference type="GO" id="GO:0004040">
    <property type="term" value="F:amidase activity"/>
    <property type="evidence" value="ECO:0007669"/>
    <property type="project" value="TreeGrafter"/>
</dbReference>
<dbReference type="Proteomes" id="UP001432027">
    <property type="component" value="Unassembled WGS sequence"/>
</dbReference>
<evidence type="ECO:0000256" key="1">
    <source>
        <dbReference type="ARBA" id="ARBA00009199"/>
    </source>
</evidence>
<proteinExistence type="inferred from homology"/>
<feature type="domain" description="Amidase" evidence="4">
    <location>
        <begin position="120"/>
        <end position="594"/>
    </location>
</feature>
<comment type="similarity">
    <text evidence="1">Belongs to the amidase family.</text>
</comment>
<dbReference type="AlphaFoldDB" id="A0AAV5TCJ9"/>
<evidence type="ECO:0000256" key="2">
    <source>
        <dbReference type="ARBA" id="ARBA00022801"/>
    </source>
</evidence>
<feature type="active site" description="Charge relay system" evidence="3">
    <location>
        <position position="173"/>
    </location>
</feature>
<gene>
    <name evidence="5" type="ORF">PENTCL1PPCAC_14792</name>
</gene>
<dbReference type="GO" id="GO:0009062">
    <property type="term" value="P:fatty acid catabolic process"/>
    <property type="evidence" value="ECO:0007669"/>
    <property type="project" value="TreeGrafter"/>
</dbReference>
<organism evidence="5 6">
    <name type="scientific">Pristionchus entomophagus</name>
    <dbReference type="NCBI Taxonomy" id="358040"/>
    <lineage>
        <taxon>Eukaryota</taxon>
        <taxon>Metazoa</taxon>
        <taxon>Ecdysozoa</taxon>
        <taxon>Nematoda</taxon>
        <taxon>Chromadorea</taxon>
        <taxon>Rhabditida</taxon>
        <taxon>Rhabditina</taxon>
        <taxon>Diplogasteromorpha</taxon>
        <taxon>Diplogasteroidea</taxon>
        <taxon>Neodiplogasteridae</taxon>
        <taxon>Pristionchus</taxon>
    </lineage>
</organism>
<feature type="active site" description="Charge relay system" evidence="3">
    <location>
        <position position="248"/>
    </location>
</feature>
<reference evidence="5" key="1">
    <citation type="submission" date="2023-10" db="EMBL/GenBank/DDBJ databases">
        <title>Genome assembly of Pristionchus species.</title>
        <authorList>
            <person name="Yoshida K."/>
            <person name="Sommer R.J."/>
        </authorList>
    </citation>
    <scope>NUCLEOTIDE SEQUENCE</scope>
    <source>
        <strain evidence="5">RS0144</strain>
    </source>
</reference>
<dbReference type="Gene3D" id="3.90.1300.10">
    <property type="entry name" value="Amidase signature (AS) domain"/>
    <property type="match status" value="1"/>
</dbReference>
<keyword evidence="6" id="KW-1185">Reference proteome</keyword>
<sequence length="613" mass="68434">PPIGFSYTNHFQPTFITPMVSQLTSTVSRVCHSSKWPVLGLVALFVIRRILARRFERQKIEAHYATRIKVARKEREENIQWAREQAKQVDEAERKNIERMNFIQLKDALQSGEAKVETAVRVYYGLAVRAHEKTNCLTNIVKRALDEAKAMDERAKDPTFTKPRLFGIPLSVKDAVELEGHRSTWGLAKMIDNYAKEDSYQVAKLRQEGMIPFCQTNVPTTCISYTCTNSVYGTTSCPLSSSRTCGGSSGGEGALIGCLGSLVGMGSDLGGSARIPAAYSGCCGFKPSATRFSTHQLPEPIPLRPFGMPSEGPLAQDPHAIAEVMRAVWSDHFISDSDPHTVPILFREDLFEEGRRFRIGYYTTDGYIDPLPGNQRVIREAVELLRAKGHELVPFSLGDIAGQACRGIFTTSHAETGELMAAKLKDEPLPPIMAPLRTFLNMPLWVKHLIGWMFKFRGDKNASDMFLGISNRAVDIQTGMDRVFACRKNLVKKMKDEQIDLILCPSTLSPALPHASPMEMPLISIMPTLLWNLADWPAGIVTTGSWAERDEEEMEAYEEKGLVEKTIKKACRNSVGLPLSVQIVAPAFRDEMVLRVMLDLYDEMKKEEARSAQ</sequence>
<dbReference type="Pfam" id="PF01425">
    <property type="entry name" value="Amidase"/>
    <property type="match status" value="1"/>
</dbReference>
<dbReference type="PANTHER" id="PTHR45847">
    <property type="entry name" value="FATTY ACID AMIDE HYDROLASE"/>
    <property type="match status" value="1"/>
</dbReference>
<dbReference type="GO" id="GO:0017064">
    <property type="term" value="F:fatty acid amide hydrolase activity"/>
    <property type="evidence" value="ECO:0007669"/>
    <property type="project" value="TreeGrafter"/>
</dbReference>
<dbReference type="EMBL" id="BTSX01000004">
    <property type="protein sequence ID" value="GMS92617.1"/>
    <property type="molecule type" value="Genomic_DNA"/>
</dbReference>
<accession>A0AAV5TCJ9</accession>
<evidence type="ECO:0000259" key="4">
    <source>
        <dbReference type="Pfam" id="PF01425"/>
    </source>
</evidence>
<dbReference type="FunFam" id="3.90.1300.10:FF:000003">
    <property type="entry name" value="Amidase signature enzyme"/>
    <property type="match status" value="1"/>
</dbReference>
<keyword evidence="2" id="KW-0378">Hydrolase</keyword>
<comment type="caution">
    <text evidence="5">The sequence shown here is derived from an EMBL/GenBank/DDBJ whole genome shotgun (WGS) entry which is preliminary data.</text>
</comment>
<feature type="non-terminal residue" evidence="5">
    <location>
        <position position="1"/>
    </location>
</feature>